<evidence type="ECO:0000313" key="2">
    <source>
        <dbReference type="EMBL" id="KAF2458482.1"/>
    </source>
</evidence>
<reference evidence="2" key="1">
    <citation type="journal article" date="2020" name="Stud. Mycol.">
        <title>101 Dothideomycetes genomes: a test case for predicting lifestyles and emergence of pathogens.</title>
        <authorList>
            <person name="Haridas S."/>
            <person name="Albert R."/>
            <person name="Binder M."/>
            <person name="Bloem J."/>
            <person name="Labutti K."/>
            <person name="Salamov A."/>
            <person name="Andreopoulos B."/>
            <person name="Baker S."/>
            <person name="Barry K."/>
            <person name="Bills G."/>
            <person name="Bluhm B."/>
            <person name="Cannon C."/>
            <person name="Castanera R."/>
            <person name="Culley D."/>
            <person name="Daum C."/>
            <person name="Ezra D."/>
            <person name="Gonzalez J."/>
            <person name="Henrissat B."/>
            <person name="Kuo A."/>
            <person name="Liang C."/>
            <person name="Lipzen A."/>
            <person name="Lutzoni F."/>
            <person name="Magnuson J."/>
            <person name="Mondo S."/>
            <person name="Nolan M."/>
            <person name="Ohm R."/>
            <person name="Pangilinan J."/>
            <person name="Park H.-J."/>
            <person name="Ramirez L."/>
            <person name="Alfaro M."/>
            <person name="Sun H."/>
            <person name="Tritt A."/>
            <person name="Yoshinaga Y."/>
            <person name="Zwiers L.-H."/>
            <person name="Turgeon B."/>
            <person name="Goodwin S."/>
            <person name="Spatafora J."/>
            <person name="Crous P."/>
            <person name="Grigoriev I."/>
        </authorList>
    </citation>
    <scope>NUCLEOTIDE SEQUENCE</scope>
    <source>
        <strain evidence="2">ATCC 16933</strain>
    </source>
</reference>
<protein>
    <recommendedName>
        <fullName evidence="4">Transmembrane protein</fullName>
    </recommendedName>
</protein>
<keyword evidence="1" id="KW-0812">Transmembrane</keyword>
<gene>
    <name evidence="2" type="ORF">BDY21DRAFT_340370</name>
</gene>
<dbReference type="AlphaFoldDB" id="A0A6A6P3Z0"/>
<evidence type="ECO:0000256" key="1">
    <source>
        <dbReference type="SAM" id="Phobius"/>
    </source>
</evidence>
<evidence type="ECO:0008006" key="4">
    <source>
        <dbReference type="Google" id="ProtNLM"/>
    </source>
</evidence>
<keyword evidence="1" id="KW-0472">Membrane</keyword>
<keyword evidence="3" id="KW-1185">Reference proteome</keyword>
<proteinExistence type="predicted"/>
<name>A0A6A6P3Z0_9PEZI</name>
<organism evidence="2 3">
    <name type="scientific">Lineolata rhizophorae</name>
    <dbReference type="NCBI Taxonomy" id="578093"/>
    <lineage>
        <taxon>Eukaryota</taxon>
        <taxon>Fungi</taxon>
        <taxon>Dikarya</taxon>
        <taxon>Ascomycota</taxon>
        <taxon>Pezizomycotina</taxon>
        <taxon>Dothideomycetes</taxon>
        <taxon>Dothideomycetes incertae sedis</taxon>
        <taxon>Lineolatales</taxon>
        <taxon>Lineolataceae</taxon>
        <taxon>Lineolata</taxon>
    </lineage>
</organism>
<dbReference type="EMBL" id="MU001677">
    <property type="protein sequence ID" value="KAF2458482.1"/>
    <property type="molecule type" value="Genomic_DNA"/>
</dbReference>
<keyword evidence="1" id="KW-1133">Transmembrane helix</keyword>
<dbReference type="Proteomes" id="UP000799766">
    <property type="component" value="Unassembled WGS sequence"/>
</dbReference>
<evidence type="ECO:0000313" key="3">
    <source>
        <dbReference type="Proteomes" id="UP000799766"/>
    </source>
</evidence>
<feature type="transmembrane region" description="Helical" evidence="1">
    <location>
        <begin position="29"/>
        <end position="57"/>
    </location>
</feature>
<sequence length="165" mass="17815">MSVGRVFTARGNASSSSSYSHVRLQFIKYLLPFVSCFLLTLLFLSTSASFLTSIHVLHSYISSNVRLRAAPRWLASSRVLLSCKTASFDLSGRASFSLFSFLSWCLASFWLTGRLSGSVPLFALFFSSTSTCARGHSGRDLSCCLEGGGAGFVLGGWMCGAKVAY</sequence>
<accession>A0A6A6P3Z0</accession>